<gene>
    <name evidence="1" type="ORF">TRITD_3Av1G218320</name>
</gene>
<dbReference type="Gramene" id="TRITD3Av1G218320.1">
    <property type="protein sequence ID" value="TRITD3Av1G218320.1"/>
    <property type="gene ID" value="TRITD3Av1G218320"/>
</dbReference>
<accession>A0A9R0VNP6</accession>
<keyword evidence="2" id="KW-1185">Reference proteome</keyword>
<evidence type="ECO:0000313" key="1">
    <source>
        <dbReference type="EMBL" id="VAH65850.1"/>
    </source>
</evidence>
<sequence>MLWSRSHEFARHDVLPQVVAGRESNIWWVFFPIYDKGILFLRSYLTSQLNVCPKWCVKHRNMD</sequence>
<proteinExistence type="predicted"/>
<name>A0A9R0VNP6_TRITD</name>
<dbReference type="Proteomes" id="UP000324705">
    <property type="component" value="Chromosome 3A"/>
</dbReference>
<protein>
    <submittedName>
        <fullName evidence="1">Uncharacterized protein</fullName>
    </submittedName>
</protein>
<evidence type="ECO:0000313" key="2">
    <source>
        <dbReference type="Proteomes" id="UP000324705"/>
    </source>
</evidence>
<dbReference type="EMBL" id="LT934115">
    <property type="protein sequence ID" value="VAH65850.1"/>
    <property type="molecule type" value="Genomic_DNA"/>
</dbReference>
<reference evidence="1 2" key="1">
    <citation type="submission" date="2017-09" db="EMBL/GenBank/DDBJ databases">
        <authorList>
            <consortium name="International Durum Wheat Genome Sequencing Consortium (IDWGSC)"/>
            <person name="Milanesi L."/>
        </authorList>
    </citation>
    <scope>NUCLEOTIDE SEQUENCE [LARGE SCALE GENOMIC DNA]</scope>
    <source>
        <strain evidence="2">cv. Svevo</strain>
    </source>
</reference>
<organism evidence="1 2">
    <name type="scientific">Triticum turgidum subsp. durum</name>
    <name type="common">Durum wheat</name>
    <name type="synonym">Triticum durum</name>
    <dbReference type="NCBI Taxonomy" id="4567"/>
    <lineage>
        <taxon>Eukaryota</taxon>
        <taxon>Viridiplantae</taxon>
        <taxon>Streptophyta</taxon>
        <taxon>Embryophyta</taxon>
        <taxon>Tracheophyta</taxon>
        <taxon>Spermatophyta</taxon>
        <taxon>Magnoliopsida</taxon>
        <taxon>Liliopsida</taxon>
        <taxon>Poales</taxon>
        <taxon>Poaceae</taxon>
        <taxon>BOP clade</taxon>
        <taxon>Pooideae</taxon>
        <taxon>Triticodae</taxon>
        <taxon>Triticeae</taxon>
        <taxon>Triticinae</taxon>
        <taxon>Triticum</taxon>
    </lineage>
</organism>
<dbReference type="AlphaFoldDB" id="A0A9R0VNP6"/>